<sequence>MNCQAKKVLEGGVTKVSNFGSIKNQVWEALLDNFLVKAMNNKLFYLKVGRGSPLRSTNQDIFY</sequence>
<organism evidence="1 2">
    <name type="scientific">Leersia perrieri</name>
    <dbReference type="NCBI Taxonomy" id="77586"/>
    <lineage>
        <taxon>Eukaryota</taxon>
        <taxon>Viridiplantae</taxon>
        <taxon>Streptophyta</taxon>
        <taxon>Embryophyta</taxon>
        <taxon>Tracheophyta</taxon>
        <taxon>Spermatophyta</taxon>
        <taxon>Magnoliopsida</taxon>
        <taxon>Liliopsida</taxon>
        <taxon>Poales</taxon>
        <taxon>Poaceae</taxon>
        <taxon>BOP clade</taxon>
        <taxon>Oryzoideae</taxon>
        <taxon>Oryzeae</taxon>
        <taxon>Oryzinae</taxon>
        <taxon>Leersia</taxon>
    </lineage>
</organism>
<reference evidence="1" key="3">
    <citation type="submission" date="2015-04" db="UniProtKB">
        <authorList>
            <consortium name="EnsemblPlants"/>
        </authorList>
    </citation>
    <scope>IDENTIFICATION</scope>
</reference>
<proteinExistence type="predicted"/>
<keyword evidence="2" id="KW-1185">Reference proteome</keyword>
<dbReference type="EnsemblPlants" id="LPERR04G06210.1">
    <property type="protein sequence ID" value="LPERR04G06210.1"/>
    <property type="gene ID" value="LPERR04G06210"/>
</dbReference>
<evidence type="ECO:0000313" key="2">
    <source>
        <dbReference type="Proteomes" id="UP000032180"/>
    </source>
</evidence>
<name>A0A0D9W3V6_9ORYZ</name>
<reference evidence="1 2" key="1">
    <citation type="submission" date="2012-08" db="EMBL/GenBank/DDBJ databases">
        <title>Oryza genome evolution.</title>
        <authorList>
            <person name="Wing R.A."/>
        </authorList>
    </citation>
    <scope>NUCLEOTIDE SEQUENCE</scope>
</reference>
<dbReference type="HOGENOM" id="CLU_2889011_0_0_1"/>
<protein>
    <submittedName>
        <fullName evidence="1">Uncharacterized protein</fullName>
    </submittedName>
</protein>
<dbReference type="Proteomes" id="UP000032180">
    <property type="component" value="Chromosome 4"/>
</dbReference>
<accession>A0A0D9W3V6</accession>
<reference evidence="2" key="2">
    <citation type="submission" date="2013-12" db="EMBL/GenBank/DDBJ databases">
        <authorList>
            <person name="Yu Y."/>
            <person name="Lee S."/>
            <person name="de Baynast K."/>
            <person name="Wissotski M."/>
            <person name="Liu L."/>
            <person name="Talag J."/>
            <person name="Goicoechea J."/>
            <person name="Angelova A."/>
            <person name="Jetty R."/>
            <person name="Kudrna D."/>
            <person name="Golser W."/>
            <person name="Rivera L."/>
            <person name="Zhang J."/>
            <person name="Wing R."/>
        </authorList>
    </citation>
    <scope>NUCLEOTIDE SEQUENCE</scope>
</reference>
<evidence type="ECO:0000313" key="1">
    <source>
        <dbReference type="EnsemblPlants" id="LPERR04G06210.1"/>
    </source>
</evidence>
<dbReference type="Gramene" id="LPERR04G06210.1">
    <property type="protein sequence ID" value="LPERR04G06210.1"/>
    <property type="gene ID" value="LPERR04G06210"/>
</dbReference>
<dbReference type="AlphaFoldDB" id="A0A0D9W3V6"/>